<feature type="transmembrane region" description="Helical" evidence="1">
    <location>
        <begin position="1010"/>
        <end position="1036"/>
    </location>
</feature>
<feature type="transmembrane region" description="Helical" evidence="1">
    <location>
        <begin position="526"/>
        <end position="543"/>
    </location>
</feature>
<proteinExistence type="predicted"/>
<comment type="caution">
    <text evidence="2">The sequence shown here is derived from an EMBL/GenBank/DDBJ whole genome shotgun (WGS) entry which is preliminary data.</text>
</comment>
<keyword evidence="1" id="KW-0472">Membrane</keyword>
<organism evidence="2 3">
    <name type="scientific">Oceanidesulfovibrio marinus</name>
    <dbReference type="NCBI Taxonomy" id="370038"/>
    <lineage>
        <taxon>Bacteria</taxon>
        <taxon>Pseudomonadati</taxon>
        <taxon>Thermodesulfobacteriota</taxon>
        <taxon>Desulfovibrionia</taxon>
        <taxon>Desulfovibrionales</taxon>
        <taxon>Desulfovibrionaceae</taxon>
        <taxon>Oceanidesulfovibrio</taxon>
    </lineage>
</organism>
<feature type="transmembrane region" description="Helical" evidence="1">
    <location>
        <begin position="435"/>
        <end position="455"/>
    </location>
</feature>
<feature type="transmembrane region" description="Helical" evidence="1">
    <location>
        <begin position="891"/>
        <end position="912"/>
    </location>
</feature>
<dbReference type="Proteomes" id="UP000434052">
    <property type="component" value="Unassembled WGS sequence"/>
</dbReference>
<dbReference type="Gene3D" id="3.30.70.1430">
    <property type="entry name" value="Multidrug efflux transporter AcrB pore domain"/>
    <property type="match status" value="2"/>
</dbReference>
<dbReference type="SUPFAM" id="SSF82866">
    <property type="entry name" value="Multidrug efflux transporter AcrB transmembrane domain"/>
    <property type="match status" value="2"/>
</dbReference>
<evidence type="ECO:0000313" key="3">
    <source>
        <dbReference type="Proteomes" id="UP000434052"/>
    </source>
</evidence>
<keyword evidence="1" id="KW-0812">Transmembrane</keyword>
<protein>
    <submittedName>
        <fullName evidence="2">AcrB/AcrD/AcrF family protein</fullName>
    </submittedName>
</protein>
<feature type="transmembrane region" description="Helical" evidence="1">
    <location>
        <begin position="865"/>
        <end position="884"/>
    </location>
</feature>
<feature type="transmembrane region" description="Helical" evidence="1">
    <location>
        <begin position="338"/>
        <end position="357"/>
    </location>
</feature>
<keyword evidence="1" id="KW-1133">Transmembrane helix</keyword>
<dbReference type="PANTHER" id="PTHR32063">
    <property type="match status" value="1"/>
</dbReference>
<dbReference type="AlphaFoldDB" id="A0A6P1ZCI1"/>
<dbReference type="Gene3D" id="3.30.2090.10">
    <property type="entry name" value="Multidrug efflux transporter AcrB TolC docking domain, DN and DC subdomains"/>
    <property type="match status" value="2"/>
</dbReference>
<evidence type="ECO:0000313" key="2">
    <source>
        <dbReference type="EMBL" id="TVM30608.1"/>
    </source>
</evidence>
<feature type="transmembrane region" description="Helical" evidence="1">
    <location>
        <begin position="467"/>
        <end position="490"/>
    </location>
</feature>
<name>A0A6P1ZCI1_9BACT</name>
<dbReference type="Gene3D" id="1.20.1640.10">
    <property type="entry name" value="Multidrug efflux transporter AcrB transmembrane domain"/>
    <property type="match status" value="2"/>
</dbReference>
<sequence length="1069" mass="115485">MSFESILRHTTLLAVSVLALCVLGLLAAFSVPVQMIPDVATRTVMVETQWPGATPQDVEQEILIEQEQYLRTLPNLQRIISTASTGQASIRLDFPFGADVNEALLRTSNALSQVSDYPENVDQPALTTTSSSEEPFMYFAITPRPDSGMDLDLAMVRDFLDDEVRPRIERIPGVSLVGIMGGAERQVRIEVDPERLAQRGLDMSDVRDALRARNLDTSGGDLDMGKRRMLVRTVGRFAGAAEITSLIVAEENGTITRLSELGNVQLDHYEQQELTFVNGEPALFLSVRRETGANVIQTKYAVLPEVEAIGREVLAPEGLQISLFSEDARYVEQSVASVWRALGMGALLASLVLYIFLRSIRTTAIGVIAIPLCTIAAFAGLLLAGRTLNVISLAGIAFALGMTVDNAVVVLESIDQERRRGLKPFDAAVEGTWRVWRAVLACTATTIIVFLPILLVDDEAGQLFSDIVIAFAASIIASLLVAASVVPALAARLMGPHEDEPPAGGGYFDRVAQRLNWFIKSRMRRLLVIAGTVAGAVLALILLTPPAEYLPEGEEARVFANMVAPPGYSLSEMEGVTKDLIADLRPHRRGGASYDAQQTANFPDIEMFSMFVDAQGITVVTDPSDPSQIEPLRRALEKRMTAVPGMRASTARGSVISAEDGGTRSINIEISGNDLQQIYRVAELAFARAEHLFPDAQISSEPGSLTLDQPLLELRPRWDRIAEVGLDSSRFGYSVAALSDGAFVDRMILDDRQVDIYLFSSAGMAQRPEDLQHLAIATPSGAVLPVSALADLHETVDTDSIRRVNGRRTVTLYIVPPRSVPLEAGVEQVRRQILDEMSMAGEVPDGVSLDITGAADQLDSTRQSLFSNFLIAIVLSYLALVATFRHWGHPLLVMITVPLGAAGGMLGLALLNGSGALLDLFGLGRIDQPFDMITLLGFLVLLSAVVNNPILIVMEAYHGLGEGASPASAVEHAVRTRLRPILMSTCTTVIGLLPLVAIPGAGTELYRGLGAVMLGGMLTSMVVTLTFLPCLLVTVIESMPVVSEKSRSLLEALVTRPLAWLRRHRAPSA</sequence>
<feature type="transmembrane region" description="Helical" evidence="1">
    <location>
        <begin position="978"/>
        <end position="998"/>
    </location>
</feature>
<dbReference type="Gene3D" id="3.30.70.1320">
    <property type="entry name" value="Multidrug efflux transporter AcrB pore domain like"/>
    <property type="match status" value="1"/>
</dbReference>
<accession>A0A6P1ZCI1</accession>
<gene>
    <name evidence="2" type="ORF">DQK91_20460</name>
</gene>
<feature type="transmembrane region" description="Helical" evidence="1">
    <location>
        <begin position="364"/>
        <end position="384"/>
    </location>
</feature>
<dbReference type="Pfam" id="PF00873">
    <property type="entry name" value="ACR_tran"/>
    <property type="match status" value="1"/>
</dbReference>
<dbReference type="InterPro" id="IPR001036">
    <property type="entry name" value="Acrflvin-R"/>
</dbReference>
<dbReference type="PANTHER" id="PTHR32063:SF0">
    <property type="entry name" value="SWARMING MOTILITY PROTEIN SWRC"/>
    <property type="match status" value="1"/>
</dbReference>
<reference evidence="2 3" key="1">
    <citation type="submission" date="2018-06" db="EMBL/GenBank/DDBJ databases">
        <title>Complete genome of Desulfovibrio marinus P48SEP.</title>
        <authorList>
            <person name="Crispim J.S."/>
            <person name="Vidigal P.M.P."/>
            <person name="Silva L.C.F."/>
            <person name="Araujo L.C."/>
            <person name="Laguardia C.N."/>
            <person name="Dias R.S."/>
            <person name="Sousa M.P."/>
            <person name="Paula S.O."/>
            <person name="Silva C."/>
        </authorList>
    </citation>
    <scope>NUCLEOTIDE SEQUENCE [LARGE SCALE GENOMIC DNA]</scope>
    <source>
        <strain evidence="2 3">P48SEP</strain>
    </source>
</reference>
<dbReference type="SUPFAM" id="SSF82714">
    <property type="entry name" value="Multidrug efflux transporter AcrB TolC docking domain, DN and DC subdomains"/>
    <property type="match status" value="2"/>
</dbReference>
<feature type="transmembrane region" description="Helical" evidence="1">
    <location>
        <begin position="932"/>
        <end position="957"/>
    </location>
</feature>
<evidence type="ECO:0000256" key="1">
    <source>
        <dbReference type="SAM" id="Phobius"/>
    </source>
</evidence>
<dbReference type="GO" id="GO:0005886">
    <property type="term" value="C:plasma membrane"/>
    <property type="evidence" value="ECO:0007669"/>
    <property type="project" value="TreeGrafter"/>
</dbReference>
<dbReference type="InterPro" id="IPR027463">
    <property type="entry name" value="AcrB_DN_DC_subdom"/>
</dbReference>
<dbReference type="SUPFAM" id="SSF82693">
    <property type="entry name" value="Multidrug efflux transporter AcrB pore domain, PN1, PN2, PC1 and PC2 subdomains"/>
    <property type="match status" value="2"/>
</dbReference>
<dbReference type="OrthoDB" id="9759330at2"/>
<dbReference type="PRINTS" id="PR00702">
    <property type="entry name" value="ACRIFLAVINRP"/>
</dbReference>
<dbReference type="RefSeq" id="WP_144307273.1">
    <property type="nucleotide sequence ID" value="NZ_QMIF01000021.1"/>
</dbReference>
<dbReference type="Gene3D" id="3.30.70.1440">
    <property type="entry name" value="Multidrug efflux transporter AcrB pore domain"/>
    <property type="match status" value="1"/>
</dbReference>
<feature type="transmembrane region" description="Helical" evidence="1">
    <location>
        <begin position="390"/>
        <end position="414"/>
    </location>
</feature>
<dbReference type="EMBL" id="QMIF01000021">
    <property type="protein sequence ID" value="TVM30608.1"/>
    <property type="molecule type" value="Genomic_DNA"/>
</dbReference>
<dbReference type="GO" id="GO:0042910">
    <property type="term" value="F:xenobiotic transmembrane transporter activity"/>
    <property type="evidence" value="ECO:0007669"/>
    <property type="project" value="TreeGrafter"/>
</dbReference>